<sequence length="129" mass="14437">MHLLACRMSEEVVGRRNVMSKVLGTAALLSAMPAFAEIDYAGVGYLGGSTTIDVNNANIRVYAKLQGMYPNAAAKLVKSAPYKDKAEMYSKAQFTAKEKEIVQKYENRFIFLEPKPEYQVDMLNNGLYR</sequence>
<dbReference type="GO" id="GO:0009523">
    <property type="term" value="C:photosystem II"/>
    <property type="evidence" value="ECO:0007669"/>
    <property type="project" value="InterPro"/>
</dbReference>
<keyword evidence="4" id="KW-0472">Membrane</keyword>
<evidence type="ECO:0000256" key="5">
    <source>
        <dbReference type="ARBA" id="ARBA00043089"/>
    </source>
</evidence>
<comment type="similarity">
    <text evidence="2">Belongs to the PsbU family.</text>
</comment>
<dbReference type="InterPro" id="IPR010527">
    <property type="entry name" value="PSII_PsbU"/>
</dbReference>
<evidence type="ECO:0000256" key="1">
    <source>
        <dbReference type="ARBA" id="ARBA00004170"/>
    </source>
</evidence>
<dbReference type="Pfam" id="PF06514">
    <property type="entry name" value="PsbU"/>
    <property type="match status" value="1"/>
</dbReference>
<evidence type="ECO:0000313" key="6">
    <source>
        <dbReference type="EMBL" id="CAE0750853.1"/>
    </source>
</evidence>
<dbReference type="GO" id="GO:0042549">
    <property type="term" value="P:photosystem II stabilization"/>
    <property type="evidence" value="ECO:0007669"/>
    <property type="project" value="InterPro"/>
</dbReference>
<dbReference type="GO" id="GO:0015979">
    <property type="term" value="P:photosynthesis"/>
    <property type="evidence" value="ECO:0007669"/>
    <property type="project" value="InterPro"/>
</dbReference>
<reference evidence="6" key="1">
    <citation type="submission" date="2021-01" db="EMBL/GenBank/DDBJ databases">
        <authorList>
            <person name="Corre E."/>
            <person name="Pelletier E."/>
            <person name="Niang G."/>
            <person name="Scheremetjew M."/>
            <person name="Finn R."/>
            <person name="Kale V."/>
            <person name="Holt S."/>
            <person name="Cochrane G."/>
            <person name="Meng A."/>
            <person name="Brown T."/>
            <person name="Cohen L."/>
        </authorList>
    </citation>
    <scope>NUCLEOTIDE SEQUENCE</scope>
    <source>
        <strain evidence="6">CCMP645</strain>
    </source>
</reference>
<accession>A0A7S4ETG2</accession>
<evidence type="ECO:0000256" key="4">
    <source>
        <dbReference type="ARBA" id="ARBA00023136"/>
    </source>
</evidence>
<dbReference type="Gene3D" id="1.10.150.320">
    <property type="entry name" value="Photosystem II 12 kDa extrinsic protein"/>
    <property type="match status" value="1"/>
</dbReference>
<comment type="subcellular location">
    <subcellularLocation>
        <location evidence="1">Membrane</location>
        <topology evidence="1">Peripheral membrane protein</topology>
    </subcellularLocation>
</comment>
<evidence type="ECO:0000256" key="3">
    <source>
        <dbReference type="ARBA" id="ARBA00023078"/>
    </source>
</evidence>
<dbReference type="GO" id="GO:0019898">
    <property type="term" value="C:extrinsic component of membrane"/>
    <property type="evidence" value="ECO:0007669"/>
    <property type="project" value="InterPro"/>
</dbReference>
<name>A0A7S4ETG2_CHRCT</name>
<protein>
    <recommendedName>
        <fullName evidence="5">Photosystem II 12 kDa extrinsic protein</fullName>
    </recommendedName>
</protein>
<dbReference type="EMBL" id="HBIZ01006013">
    <property type="protein sequence ID" value="CAE0750853.1"/>
    <property type="molecule type" value="Transcribed_RNA"/>
</dbReference>
<evidence type="ECO:0000256" key="2">
    <source>
        <dbReference type="ARBA" id="ARBA00010827"/>
    </source>
</evidence>
<dbReference type="AlphaFoldDB" id="A0A7S4ETG2"/>
<proteinExistence type="inferred from homology"/>
<gene>
    <name evidence="6" type="ORF">PCAR00345_LOCUS3438</name>
</gene>
<organism evidence="6">
    <name type="scientific">Chrysotila carterae</name>
    <name type="common">Marine alga</name>
    <name type="synonym">Syracosphaera carterae</name>
    <dbReference type="NCBI Taxonomy" id="13221"/>
    <lineage>
        <taxon>Eukaryota</taxon>
        <taxon>Haptista</taxon>
        <taxon>Haptophyta</taxon>
        <taxon>Prymnesiophyceae</taxon>
        <taxon>Isochrysidales</taxon>
        <taxon>Isochrysidaceae</taxon>
        <taxon>Chrysotila</taxon>
    </lineage>
</organism>
<dbReference type="SUPFAM" id="SSF81585">
    <property type="entry name" value="PsbU/PolX domain-like"/>
    <property type="match status" value="1"/>
</dbReference>
<keyword evidence="3" id="KW-0793">Thylakoid</keyword>